<name>A0AAD3HB93_9STRA</name>
<evidence type="ECO:0000313" key="2">
    <source>
        <dbReference type="EMBL" id="GFH57215.1"/>
    </source>
</evidence>
<sequence length="207" mass="22142">MKPTSSSSKHSTAGDDADSFFTPVASGTESGGDTADFFTAVANSTRNEYVDNSFKDSTSSTSSASVASSGRSGNDEPSLGDSTPAVAVTAHESEILLRREPETPAVERDATETPEAPVERALRVSPGLPKGYQTRVEFLSRRSPNVDISEDDSGQDDSFQCNTSFETPVRRSCNIRVTPVNNTLAAMNINEDCKCDKQDSCTDCIKH</sequence>
<organism evidence="2 3">
    <name type="scientific">Chaetoceros tenuissimus</name>
    <dbReference type="NCBI Taxonomy" id="426638"/>
    <lineage>
        <taxon>Eukaryota</taxon>
        <taxon>Sar</taxon>
        <taxon>Stramenopiles</taxon>
        <taxon>Ochrophyta</taxon>
        <taxon>Bacillariophyta</taxon>
        <taxon>Coscinodiscophyceae</taxon>
        <taxon>Chaetocerotophycidae</taxon>
        <taxon>Chaetocerotales</taxon>
        <taxon>Chaetocerotaceae</taxon>
        <taxon>Chaetoceros</taxon>
    </lineage>
</organism>
<feature type="compositionally biased region" description="Low complexity" evidence="1">
    <location>
        <begin position="57"/>
        <end position="72"/>
    </location>
</feature>
<gene>
    <name evidence="2" type="ORF">CTEN210_13691</name>
</gene>
<proteinExistence type="predicted"/>
<evidence type="ECO:0000313" key="3">
    <source>
        <dbReference type="Proteomes" id="UP001054902"/>
    </source>
</evidence>
<feature type="compositionally biased region" description="Polar residues" evidence="1">
    <location>
        <begin position="1"/>
        <end position="11"/>
    </location>
</feature>
<dbReference type="AlphaFoldDB" id="A0AAD3HB93"/>
<feature type="region of interest" description="Disordered" evidence="1">
    <location>
        <begin position="1"/>
        <end position="35"/>
    </location>
</feature>
<dbReference type="Proteomes" id="UP001054902">
    <property type="component" value="Unassembled WGS sequence"/>
</dbReference>
<reference evidence="2 3" key="1">
    <citation type="journal article" date="2021" name="Sci. Rep.">
        <title>The genome of the diatom Chaetoceros tenuissimus carries an ancient integrated fragment of an extant virus.</title>
        <authorList>
            <person name="Hongo Y."/>
            <person name="Kimura K."/>
            <person name="Takaki Y."/>
            <person name="Yoshida Y."/>
            <person name="Baba S."/>
            <person name="Kobayashi G."/>
            <person name="Nagasaki K."/>
            <person name="Hano T."/>
            <person name="Tomaru Y."/>
        </authorList>
    </citation>
    <scope>NUCLEOTIDE SEQUENCE [LARGE SCALE GENOMIC DNA]</scope>
    <source>
        <strain evidence="2 3">NIES-3715</strain>
    </source>
</reference>
<accession>A0AAD3HB93</accession>
<feature type="region of interest" description="Disordered" evidence="1">
    <location>
        <begin position="143"/>
        <end position="162"/>
    </location>
</feature>
<evidence type="ECO:0000256" key="1">
    <source>
        <dbReference type="SAM" id="MobiDB-lite"/>
    </source>
</evidence>
<feature type="compositionally biased region" description="Basic and acidic residues" evidence="1">
    <location>
        <begin position="91"/>
        <end position="122"/>
    </location>
</feature>
<comment type="caution">
    <text evidence="2">The sequence shown here is derived from an EMBL/GenBank/DDBJ whole genome shotgun (WGS) entry which is preliminary data.</text>
</comment>
<feature type="region of interest" description="Disordered" evidence="1">
    <location>
        <begin position="48"/>
        <end position="127"/>
    </location>
</feature>
<dbReference type="EMBL" id="BLLK01000057">
    <property type="protein sequence ID" value="GFH57215.1"/>
    <property type="molecule type" value="Genomic_DNA"/>
</dbReference>
<keyword evidence="3" id="KW-1185">Reference proteome</keyword>
<protein>
    <submittedName>
        <fullName evidence="2">Uncharacterized protein</fullName>
    </submittedName>
</protein>